<feature type="transmembrane region" description="Helical" evidence="1">
    <location>
        <begin position="61"/>
        <end position="80"/>
    </location>
</feature>
<keyword evidence="1" id="KW-1133">Transmembrane helix</keyword>
<feature type="transmembrane region" description="Helical" evidence="1">
    <location>
        <begin position="134"/>
        <end position="155"/>
    </location>
</feature>
<feature type="transmembrane region" description="Helical" evidence="1">
    <location>
        <begin position="266"/>
        <end position="286"/>
    </location>
</feature>
<accession>A0A1B1TFJ4</accession>
<organism evidence="2">
    <name type="scientific">uncultured Poseidoniia archaeon</name>
    <dbReference type="NCBI Taxonomy" id="1697135"/>
    <lineage>
        <taxon>Archaea</taxon>
        <taxon>Methanobacteriati</taxon>
        <taxon>Thermoplasmatota</taxon>
        <taxon>Candidatus Poseidoniia</taxon>
        <taxon>environmental samples</taxon>
    </lineage>
</organism>
<sequence length="354" mass="39246">MIRMNNLYGSCTEEFILLAEGSAYWCPAYEHTRGLVWLSNTHNPLIPNFLLGIGQSGLSSFSGPLILCILCTVSWSYILTKGEKLQNDIKKAAGIILALWAFLPFLFTWISSMAFNGPEWPLKHFGSLFSPMGFFLELIFLGVVFAPILAGLMGIWGLSRRLLTWAMGYFLLVIGIHAILTFEEISGSFDLGLLALPSQIGESSMLGGLISPLAFDLLVISILLLIFLESGLAAITHLEYAMSLPEGSKNDIEYIKQFNNVVNSHLIHLVVIISLTSFATILALQFDDLLVSFVGIMQGSQWSGQVQESLELQMTYGKVISASLFMLVVAGMRYIIPWQRIIGYIEMNINNLRS</sequence>
<dbReference type="EMBL" id="KP211916">
    <property type="protein sequence ID" value="ANV81034.1"/>
    <property type="molecule type" value="Genomic_DNA"/>
</dbReference>
<feature type="transmembrane region" description="Helical" evidence="1">
    <location>
        <begin position="92"/>
        <end position="114"/>
    </location>
</feature>
<evidence type="ECO:0000256" key="1">
    <source>
        <dbReference type="SAM" id="Phobius"/>
    </source>
</evidence>
<proteinExistence type="predicted"/>
<reference evidence="2" key="2">
    <citation type="journal article" date="2015" name="ISME J.">
        <title>A new class of marine Euryarchaeota group II from the Mediterranean deep chlorophyll maximum.</title>
        <authorList>
            <person name="Martin-Cuadrado A.B."/>
            <person name="Garcia-Heredia I."/>
            <person name="Molto A.G."/>
            <person name="Lopez-Ubeda R."/>
            <person name="Kimes N."/>
            <person name="Lopez-Garcia P."/>
            <person name="Moreira D."/>
            <person name="Rodriguez-Valera F."/>
        </authorList>
    </citation>
    <scope>NUCLEOTIDE SEQUENCE</scope>
</reference>
<evidence type="ECO:0000313" key="2">
    <source>
        <dbReference type="EMBL" id="ANV81034.1"/>
    </source>
</evidence>
<feature type="transmembrane region" description="Helical" evidence="1">
    <location>
        <begin position="319"/>
        <end position="336"/>
    </location>
</feature>
<protein>
    <submittedName>
        <fullName evidence="2">Uncharacterized protein</fullName>
    </submittedName>
</protein>
<feature type="transmembrane region" description="Helical" evidence="1">
    <location>
        <begin position="213"/>
        <end position="235"/>
    </location>
</feature>
<reference evidence="2" key="1">
    <citation type="submission" date="2014-11" db="EMBL/GenBank/DDBJ databases">
        <authorList>
            <person name="Zhu J."/>
            <person name="Qi W."/>
            <person name="Song R."/>
        </authorList>
    </citation>
    <scope>NUCLEOTIDE SEQUENCE</scope>
</reference>
<dbReference type="AlphaFoldDB" id="A0A1B1TFJ4"/>
<keyword evidence="1" id="KW-0472">Membrane</keyword>
<name>A0A1B1TFJ4_9ARCH</name>
<keyword evidence="1" id="KW-0812">Transmembrane</keyword>
<feature type="transmembrane region" description="Helical" evidence="1">
    <location>
        <begin position="162"/>
        <end position="182"/>
    </location>
</feature>